<dbReference type="Proteomes" id="UP000087171">
    <property type="component" value="Unplaced"/>
</dbReference>
<evidence type="ECO:0000313" key="1">
    <source>
        <dbReference type="Proteomes" id="UP000087171"/>
    </source>
</evidence>
<dbReference type="RefSeq" id="XP_027186461.1">
    <property type="nucleotide sequence ID" value="XM_027330660.1"/>
</dbReference>
<reference evidence="2" key="1">
    <citation type="submission" date="2025-08" db="UniProtKB">
        <authorList>
            <consortium name="RefSeq"/>
        </authorList>
    </citation>
    <scope>IDENTIFICATION</scope>
    <source>
        <tissue evidence="2">Etiolated seedlings</tissue>
    </source>
</reference>
<organism evidence="1 2">
    <name type="scientific">Cicer arietinum</name>
    <name type="common">Chickpea</name>
    <name type="synonym">Garbanzo</name>
    <dbReference type="NCBI Taxonomy" id="3827"/>
    <lineage>
        <taxon>Eukaryota</taxon>
        <taxon>Viridiplantae</taxon>
        <taxon>Streptophyta</taxon>
        <taxon>Embryophyta</taxon>
        <taxon>Tracheophyta</taxon>
        <taxon>Spermatophyta</taxon>
        <taxon>Magnoliopsida</taxon>
        <taxon>eudicotyledons</taxon>
        <taxon>Gunneridae</taxon>
        <taxon>Pentapetalae</taxon>
        <taxon>rosids</taxon>
        <taxon>fabids</taxon>
        <taxon>Fabales</taxon>
        <taxon>Fabaceae</taxon>
        <taxon>Papilionoideae</taxon>
        <taxon>50 kb inversion clade</taxon>
        <taxon>NPAAA clade</taxon>
        <taxon>Hologalegina</taxon>
        <taxon>IRL clade</taxon>
        <taxon>Cicereae</taxon>
        <taxon>Cicer</taxon>
    </lineage>
</organism>
<sequence>MRQIRWMEFLKDCDFELKYHPCKANVVTDALSKKLLHVAYMMVNEMNLLEDFRNLNLNMIPLDEGILLCSIEISSDLRDRIKEAQEYDKELPSKITQSNFSITLDGIIIFRGRIGVFNAENLRKMIFEEAYKSALSIHPGAT</sequence>
<protein>
    <submittedName>
        <fullName evidence="2">Uncharacterized protein LOC113784450</fullName>
    </submittedName>
</protein>
<gene>
    <name evidence="2" type="primary">LOC113784450</name>
</gene>
<dbReference type="AlphaFoldDB" id="A0A3Q7XRP2"/>
<accession>A0A3Q7XRP2</accession>
<dbReference type="GeneID" id="113784450"/>
<evidence type="ECO:0000313" key="2">
    <source>
        <dbReference type="RefSeq" id="XP_027186461.1"/>
    </source>
</evidence>
<name>A0A3Q7XRP2_CICAR</name>
<keyword evidence="1" id="KW-1185">Reference proteome</keyword>
<proteinExistence type="predicted"/>
<dbReference type="KEGG" id="cam:113784450"/>
<dbReference type="OrthoDB" id="1435064at2759"/>